<feature type="chain" id="PRO_5036393774" description="PSII 6.1 kDa protein" evidence="1">
    <location>
        <begin position="17"/>
        <end position="112"/>
    </location>
</feature>
<evidence type="ECO:0000313" key="2">
    <source>
        <dbReference type="EMBL" id="CAD9674634.1"/>
    </source>
</evidence>
<feature type="signal peptide" evidence="1">
    <location>
        <begin position="1"/>
        <end position="16"/>
    </location>
</feature>
<proteinExistence type="predicted"/>
<name>A0A6U0YMB5_9STRA</name>
<accession>A0A6U0YMB5</accession>
<sequence length="112" mass="11700">MKVLFLLAAFLGAAAAFTPSKPMRTVAMRKAAVAPKMSLKSDMAKSIAVASTVAAPLVAGATEGTNEILGIDTLIIPLLGFPVLVAVNLLFNDWAQTQDNDEFFDGLGPPPK</sequence>
<keyword evidence="1" id="KW-0732">Signal</keyword>
<protein>
    <recommendedName>
        <fullName evidence="4">PSII 6.1 kDa protein</fullName>
    </recommendedName>
</protein>
<dbReference type="EMBL" id="HBHJ01008946">
    <property type="protein sequence ID" value="CAD9674634.1"/>
    <property type="molecule type" value="Transcribed_RNA"/>
</dbReference>
<gene>
    <name evidence="2" type="ORF">RMAR1173_LOCUS5811</name>
    <name evidence="3" type="ORF">RMAR1173_LOCUS5812</name>
</gene>
<dbReference type="EMBL" id="HBHJ01008947">
    <property type="protein sequence ID" value="CAD9674637.1"/>
    <property type="molecule type" value="Transcribed_RNA"/>
</dbReference>
<dbReference type="AlphaFoldDB" id="A0A6U0YMB5"/>
<reference evidence="3" key="1">
    <citation type="submission" date="2021-01" db="EMBL/GenBank/DDBJ databases">
        <authorList>
            <person name="Corre E."/>
            <person name="Pelletier E."/>
            <person name="Niang G."/>
            <person name="Scheremetjew M."/>
            <person name="Finn R."/>
            <person name="Kale V."/>
            <person name="Holt S."/>
            <person name="Cochrane G."/>
            <person name="Meng A."/>
            <person name="Brown T."/>
            <person name="Cohen L."/>
        </authorList>
    </citation>
    <scope>NUCLEOTIDE SEQUENCE</scope>
    <source>
        <strain evidence="3">CCMP1243</strain>
    </source>
</reference>
<evidence type="ECO:0000313" key="3">
    <source>
        <dbReference type="EMBL" id="CAD9674637.1"/>
    </source>
</evidence>
<evidence type="ECO:0000256" key="1">
    <source>
        <dbReference type="SAM" id="SignalP"/>
    </source>
</evidence>
<organism evidence="3">
    <name type="scientific">Rhizochromulina marina</name>
    <dbReference type="NCBI Taxonomy" id="1034831"/>
    <lineage>
        <taxon>Eukaryota</taxon>
        <taxon>Sar</taxon>
        <taxon>Stramenopiles</taxon>
        <taxon>Ochrophyta</taxon>
        <taxon>Dictyochophyceae</taxon>
        <taxon>Rhizochromulinales</taxon>
        <taxon>Rhizochromulina</taxon>
    </lineage>
</organism>
<evidence type="ECO:0008006" key="4">
    <source>
        <dbReference type="Google" id="ProtNLM"/>
    </source>
</evidence>